<dbReference type="GO" id="GO:0005524">
    <property type="term" value="F:ATP binding"/>
    <property type="evidence" value="ECO:0007669"/>
    <property type="project" value="UniProtKB-KW"/>
</dbReference>
<feature type="compositionally biased region" description="Basic and acidic residues" evidence="3">
    <location>
        <begin position="61"/>
        <end position="76"/>
    </location>
</feature>
<dbReference type="GO" id="GO:0016887">
    <property type="term" value="F:ATP hydrolysis activity"/>
    <property type="evidence" value="ECO:0007669"/>
    <property type="project" value="InterPro"/>
</dbReference>
<keyword evidence="1" id="KW-0547">Nucleotide-binding</keyword>
<keyword evidence="2" id="KW-0067">ATP-binding</keyword>
<evidence type="ECO:0000313" key="7">
    <source>
        <dbReference type="Proteomes" id="UP001321473"/>
    </source>
</evidence>
<protein>
    <recommendedName>
        <fullName evidence="5">ABC transporter domain-containing protein</fullName>
    </recommendedName>
</protein>
<dbReference type="InterPro" id="IPR027417">
    <property type="entry name" value="P-loop_NTPase"/>
</dbReference>
<dbReference type="InterPro" id="IPR003439">
    <property type="entry name" value="ABC_transporter-like_ATP-bd"/>
</dbReference>
<dbReference type="EMBL" id="JARKHS020036482">
    <property type="protein sequence ID" value="KAK8756138.1"/>
    <property type="molecule type" value="Genomic_DNA"/>
</dbReference>
<keyword evidence="4" id="KW-0812">Transmembrane</keyword>
<name>A0AAQ4D0Z8_AMBAM</name>
<feature type="transmembrane region" description="Helical" evidence="4">
    <location>
        <begin position="292"/>
        <end position="318"/>
    </location>
</feature>
<dbReference type="PANTHER" id="PTHR19229">
    <property type="entry name" value="ATP-BINDING CASSETTE TRANSPORTER SUBFAMILY A ABCA"/>
    <property type="match status" value="1"/>
</dbReference>
<evidence type="ECO:0000313" key="6">
    <source>
        <dbReference type="EMBL" id="KAK8756138.1"/>
    </source>
</evidence>
<organism evidence="6 7">
    <name type="scientific">Amblyomma americanum</name>
    <name type="common">Lone star tick</name>
    <dbReference type="NCBI Taxonomy" id="6943"/>
    <lineage>
        <taxon>Eukaryota</taxon>
        <taxon>Metazoa</taxon>
        <taxon>Ecdysozoa</taxon>
        <taxon>Arthropoda</taxon>
        <taxon>Chelicerata</taxon>
        <taxon>Arachnida</taxon>
        <taxon>Acari</taxon>
        <taxon>Parasitiformes</taxon>
        <taxon>Ixodida</taxon>
        <taxon>Ixodoidea</taxon>
        <taxon>Ixodidae</taxon>
        <taxon>Amblyomminae</taxon>
        <taxon>Amblyomma</taxon>
    </lineage>
</organism>
<evidence type="ECO:0000259" key="5">
    <source>
        <dbReference type="PROSITE" id="PS50893"/>
    </source>
</evidence>
<feature type="transmembrane region" description="Helical" evidence="4">
    <location>
        <begin position="210"/>
        <end position="232"/>
    </location>
</feature>
<evidence type="ECO:0000256" key="3">
    <source>
        <dbReference type="SAM" id="MobiDB-lite"/>
    </source>
</evidence>
<dbReference type="PANTHER" id="PTHR19229:SF250">
    <property type="entry name" value="ABC TRANSPORTER DOMAIN-CONTAINING PROTEIN-RELATED"/>
    <property type="match status" value="1"/>
</dbReference>
<proteinExistence type="predicted"/>
<dbReference type="InterPro" id="IPR003593">
    <property type="entry name" value="AAA+_ATPase"/>
</dbReference>
<dbReference type="GO" id="GO:0140359">
    <property type="term" value="F:ABC-type transporter activity"/>
    <property type="evidence" value="ECO:0007669"/>
    <property type="project" value="InterPro"/>
</dbReference>
<reference evidence="6 7" key="1">
    <citation type="journal article" date="2023" name="Arcadia Sci">
        <title>De novo assembly of a long-read Amblyomma americanum tick genome.</title>
        <authorList>
            <person name="Chou S."/>
            <person name="Poskanzer K.E."/>
            <person name="Rollins M."/>
            <person name="Thuy-Boun P.S."/>
        </authorList>
    </citation>
    <scope>NUCLEOTIDE SEQUENCE [LARGE SCALE GENOMIC DNA]</scope>
    <source>
        <strain evidence="6">F_SG_1</strain>
        <tissue evidence="6">Salivary glands</tissue>
    </source>
</reference>
<feature type="compositionally biased region" description="Polar residues" evidence="3">
    <location>
        <begin position="858"/>
        <end position="872"/>
    </location>
</feature>
<dbReference type="SUPFAM" id="SSF52540">
    <property type="entry name" value="P-loop containing nucleoside triphosphate hydrolases"/>
    <property type="match status" value="2"/>
</dbReference>
<dbReference type="Gene3D" id="3.40.50.300">
    <property type="entry name" value="P-loop containing nucleotide triphosphate hydrolases"/>
    <property type="match status" value="3"/>
</dbReference>
<accession>A0AAQ4D0Z8</accession>
<dbReference type="PROSITE" id="PS50893">
    <property type="entry name" value="ABC_TRANSPORTER_2"/>
    <property type="match status" value="1"/>
</dbReference>
<feature type="compositionally biased region" description="Acidic residues" evidence="3">
    <location>
        <begin position="93"/>
        <end position="108"/>
    </location>
</feature>
<dbReference type="Pfam" id="PF00005">
    <property type="entry name" value="ABC_tran"/>
    <property type="match status" value="1"/>
</dbReference>
<keyword evidence="7" id="KW-1185">Reference proteome</keyword>
<dbReference type="Proteomes" id="UP001321473">
    <property type="component" value="Unassembled WGS sequence"/>
</dbReference>
<feature type="transmembrane region" description="Helical" evidence="4">
    <location>
        <begin position="253"/>
        <end position="272"/>
    </location>
</feature>
<gene>
    <name evidence="6" type="ORF">V5799_001158</name>
</gene>
<dbReference type="AlphaFoldDB" id="A0AAQ4D0Z8"/>
<keyword evidence="4" id="KW-1133">Transmembrane helix</keyword>
<evidence type="ECO:0000256" key="2">
    <source>
        <dbReference type="ARBA" id="ARBA00022840"/>
    </source>
</evidence>
<sequence length="872" mass="97459">MSRQTAAVLWRTLVIQCVRRHFIESAVEVLVVLLLAIAFLSSNFASRPTPESGRLESAPRAAERPSDPHHGTHDETYAGDYDDNSGDGNDANDGNDDSDIGDDDDIQDPDIRAFYSPETAYAARLIAVAFPTKKAVAFRNESALVKACESVEFELCVHFRGDVNGSDVNETRVLSYTLHFFEDDNPGKKHLDIGFRHPKEFFYEPDLDKPLWECAALAWVAVLCVAAPYWVLSKLGGLGSLAEFVFRDRFWTLLSSLLPTVASYNLLTIIGIQNDFDGGASWSTASDLALGVVTFTMLDIWTVNLVTACILIFLIFYLTKVLPWNTAIPSHPLFLFNPNYWKRQPTPREPATMPLRFKDKRFEPEPRGLRPVLHIEGLSVTYGNTEALKQISLQAFEKQVTVLVGRNGAGKTTLINVMTGLQKPNEGKVFIYGYDMVRHTSLARTSISYCPQRDMIFPDLTVWEHLLYIGTVVLIDEPTSGLDSSNTHSVWDILLHVRGTSTLFVATHDMTEADVLADRVVALTAGIVVCNASPNYLKNLYGVGYKVRLVKRAPFFQKQRVLSIIQQYVPDAEVTSDTPAQVTVALHTVMSGGFDRMFRELEKSSVQLGIRSIGLGVSTLKDIYINTGTRRKLSTAVAIIGCPRVVILDDPTSGVDMIGRQMIYDTLRDITRTSASAVILTSRSTEECEVACSRVGFMACGELKALDTVERLKEKLLKGCTLTFAVRERLTPYLVENVNKAVTHVFPGSKQADCREGVFLYFIPYKLPWSHVFSRIGKLRHWFRLESVLMAESTLDELFLGMARAEMAEDAAIAKRAAKDASYADFPGDPWGREAQEKHRRRQQVRERRRKNHPATRKATNASPTRSYQSVS</sequence>
<evidence type="ECO:0000256" key="1">
    <source>
        <dbReference type="ARBA" id="ARBA00022741"/>
    </source>
</evidence>
<dbReference type="InterPro" id="IPR026082">
    <property type="entry name" value="ABCA"/>
</dbReference>
<feature type="region of interest" description="Disordered" evidence="3">
    <location>
        <begin position="47"/>
        <end position="108"/>
    </location>
</feature>
<dbReference type="GO" id="GO:0016020">
    <property type="term" value="C:membrane"/>
    <property type="evidence" value="ECO:0007669"/>
    <property type="project" value="InterPro"/>
</dbReference>
<dbReference type="GO" id="GO:0005319">
    <property type="term" value="F:lipid transporter activity"/>
    <property type="evidence" value="ECO:0007669"/>
    <property type="project" value="TreeGrafter"/>
</dbReference>
<evidence type="ECO:0000256" key="4">
    <source>
        <dbReference type="SAM" id="Phobius"/>
    </source>
</evidence>
<dbReference type="SMART" id="SM00382">
    <property type="entry name" value="AAA"/>
    <property type="match status" value="1"/>
</dbReference>
<feature type="region of interest" description="Disordered" evidence="3">
    <location>
        <begin position="825"/>
        <end position="872"/>
    </location>
</feature>
<keyword evidence="4" id="KW-0472">Membrane</keyword>
<feature type="compositionally biased region" description="Basic residues" evidence="3">
    <location>
        <begin position="838"/>
        <end position="856"/>
    </location>
</feature>
<feature type="domain" description="ABC transporter" evidence="5">
    <location>
        <begin position="373"/>
        <end position="725"/>
    </location>
</feature>
<comment type="caution">
    <text evidence="6">The sequence shown here is derived from an EMBL/GenBank/DDBJ whole genome shotgun (WGS) entry which is preliminary data.</text>
</comment>
<feature type="transmembrane region" description="Helical" evidence="4">
    <location>
        <begin position="21"/>
        <end position="40"/>
    </location>
</feature>